<evidence type="ECO:0000259" key="3">
    <source>
        <dbReference type="PROSITE" id="PS51087"/>
    </source>
</evidence>
<dbReference type="AlphaFoldDB" id="A2SLI2"/>
<dbReference type="eggNOG" id="COG2967">
    <property type="taxonomic scope" value="Bacteria"/>
</dbReference>
<dbReference type="NCBIfam" id="NF003967">
    <property type="entry name" value="PRK05461.1"/>
    <property type="match status" value="1"/>
</dbReference>
<dbReference type="Proteomes" id="UP000000366">
    <property type="component" value="Chromosome"/>
</dbReference>
<dbReference type="SUPFAM" id="SSF110069">
    <property type="entry name" value="ApaG-like"/>
    <property type="match status" value="1"/>
</dbReference>
<dbReference type="STRING" id="420662.Mpe_A3468"/>
<proteinExistence type="inferred from homology"/>
<feature type="domain" description="ApaG" evidence="3">
    <location>
        <begin position="1"/>
        <end position="124"/>
    </location>
</feature>
<protein>
    <recommendedName>
        <fullName evidence="1 2">Protein ApaG</fullName>
    </recommendedName>
</protein>
<gene>
    <name evidence="2" type="primary">apaG</name>
    <name evidence="4" type="ordered locus">Mpe_A3468</name>
</gene>
<dbReference type="KEGG" id="mpt:Mpe_A3468"/>
<name>A2SLI2_METPP</name>
<dbReference type="HAMAP" id="MF_00791">
    <property type="entry name" value="ApaG"/>
    <property type="match status" value="1"/>
</dbReference>
<sequence length="124" mass="13625">MARPEFTISVVARYLPEQSAPEQQAYAFSYSVTIVNSGDVPAQLIGRHWLITDASGARQEVRGLGVIGQQPLLQPGEQFEYQSWARIAAPRGQMQGSYFCMSADAQAFEAAIPPFELSQHSALH</sequence>
<dbReference type="PANTHER" id="PTHR14289">
    <property type="entry name" value="F-BOX ONLY PROTEIN 3"/>
    <property type="match status" value="1"/>
</dbReference>
<dbReference type="GO" id="GO:0070987">
    <property type="term" value="P:error-free translesion synthesis"/>
    <property type="evidence" value="ECO:0007669"/>
    <property type="project" value="TreeGrafter"/>
</dbReference>
<reference evidence="4 5" key="1">
    <citation type="journal article" date="2007" name="J. Bacteriol.">
        <title>Whole-genome analysis of the methyl tert-butyl ether-degrading beta-proteobacterium Methylibium petroleiphilum PM1.</title>
        <authorList>
            <person name="Kane S.R."/>
            <person name="Chakicherla A.Y."/>
            <person name="Chain P.S.G."/>
            <person name="Schmidt R."/>
            <person name="Shin M.W."/>
            <person name="Legler T.C."/>
            <person name="Scow K.M."/>
            <person name="Larimer F.W."/>
            <person name="Lucas S.M."/>
            <person name="Richardson P.M."/>
            <person name="Hristova K.R."/>
        </authorList>
    </citation>
    <scope>NUCLEOTIDE SEQUENCE [LARGE SCALE GENOMIC DNA]</scope>
    <source>
        <strain evidence="5">ATCC BAA-1232 / LMG 22953 / PM1</strain>
    </source>
</reference>
<dbReference type="RefSeq" id="WP_011831041.1">
    <property type="nucleotide sequence ID" value="NC_008825.1"/>
</dbReference>
<evidence type="ECO:0000256" key="2">
    <source>
        <dbReference type="HAMAP-Rule" id="MF_00791"/>
    </source>
</evidence>
<dbReference type="InterPro" id="IPR023065">
    <property type="entry name" value="Uncharacterised_ApaG"/>
</dbReference>
<dbReference type="Pfam" id="PF04379">
    <property type="entry name" value="DUF525"/>
    <property type="match status" value="1"/>
</dbReference>
<dbReference type="InterPro" id="IPR036767">
    <property type="entry name" value="ApaG_sf"/>
</dbReference>
<dbReference type="PANTHER" id="PTHR14289:SF16">
    <property type="entry name" value="POLYMERASE DELTA-INTERACTING PROTEIN 2"/>
    <property type="match status" value="1"/>
</dbReference>
<dbReference type="EMBL" id="CP000555">
    <property type="protein sequence ID" value="ABM96421.1"/>
    <property type="molecule type" value="Genomic_DNA"/>
</dbReference>
<dbReference type="PROSITE" id="PS51087">
    <property type="entry name" value="APAG"/>
    <property type="match status" value="1"/>
</dbReference>
<dbReference type="InterPro" id="IPR007474">
    <property type="entry name" value="ApaG_domain"/>
</dbReference>
<keyword evidence="5" id="KW-1185">Reference proteome</keyword>
<evidence type="ECO:0000256" key="1">
    <source>
        <dbReference type="ARBA" id="ARBA00017693"/>
    </source>
</evidence>
<evidence type="ECO:0000313" key="4">
    <source>
        <dbReference type="EMBL" id="ABM96421.1"/>
    </source>
</evidence>
<organism evidence="4 5">
    <name type="scientific">Methylibium petroleiphilum (strain ATCC BAA-1232 / LMG 22953 / PM1)</name>
    <dbReference type="NCBI Taxonomy" id="420662"/>
    <lineage>
        <taxon>Bacteria</taxon>
        <taxon>Pseudomonadati</taxon>
        <taxon>Pseudomonadota</taxon>
        <taxon>Betaproteobacteria</taxon>
        <taxon>Burkholderiales</taxon>
        <taxon>Sphaerotilaceae</taxon>
        <taxon>Methylibium</taxon>
    </lineage>
</organism>
<dbReference type="Gene3D" id="2.60.40.1470">
    <property type="entry name" value="ApaG domain"/>
    <property type="match status" value="1"/>
</dbReference>
<evidence type="ECO:0000313" key="5">
    <source>
        <dbReference type="Proteomes" id="UP000000366"/>
    </source>
</evidence>
<accession>A2SLI2</accession>
<dbReference type="HOGENOM" id="CLU_128074_0_0_4"/>